<reference evidence="2" key="1">
    <citation type="journal article" date="2019" name="Int. J. Syst. Evol. Microbiol.">
        <title>The Global Catalogue of Microorganisms (GCM) 10K type strain sequencing project: providing services to taxonomists for standard genome sequencing and annotation.</title>
        <authorList>
            <consortium name="The Broad Institute Genomics Platform"/>
            <consortium name="The Broad Institute Genome Sequencing Center for Infectious Disease"/>
            <person name="Wu L."/>
            <person name="Ma J."/>
        </authorList>
    </citation>
    <scope>NUCLEOTIDE SEQUENCE [LARGE SCALE GENOMIC DNA]</scope>
    <source>
        <strain evidence="2">KCTC 23713</strain>
    </source>
</reference>
<name>A0ABQ3HC06_9NEIS</name>
<evidence type="ECO:0000313" key="1">
    <source>
        <dbReference type="EMBL" id="GHD81392.1"/>
    </source>
</evidence>
<evidence type="ECO:0000313" key="2">
    <source>
        <dbReference type="Proteomes" id="UP000662678"/>
    </source>
</evidence>
<accession>A0ABQ3HC06</accession>
<dbReference type="Proteomes" id="UP000662678">
    <property type="component" value="Unassembled WGS sequence"/>
</dbReference>
<dbReference type="EMBL" id="BMYP01000048">
    <property type="protein sequence ID" value="GHD81392.1"/>
    <property type="molecule type" value="Genomic_DNA"/>
</dbReference>
<gene>
    <name evidence="1" type="ORF">GCM10011419_27240</name>
</gene>
<sequence>MAQPHNPEPLDGHVRRIVAWLDTNRREAFEERAAIAQYDGNLDQEQAERLACLDILATYGLPYPVQLLQVEMAGSTDWVLTTDVESARSRLSELGGRHIVEVSVDDTVQCQFGDLAVLGTAPW</sequence>
<dbReference type="RefSeq" id="WP_189354589.1">
    <property type="nucleotide sequence ID" value="NZ_BMYP01000048.1"/>
</dbReference>
<organism evidence="1 2">
    <name type="scientific">Vogesella fluminis</name>
    <dbReference type="NCBI Taxonomy" id="1069161"/>
    <lineage>
        <taxon>Bacteria</taxon>
        <taxon>Pseudomonadati</taxon>
        <taxon>Pseudomonadota</taxon>
        <taxon>Betaproteobacteria</taxon>
        <taxon>Neisseriales</taxon>
        <taxon>Chromobacteriaceae</taxon>
        <taxon>Vogesella</taxon>
    </lineage>
</organism>
<comment type="caution">
    <text evidence="1">The sequence shown here is derived from an EMBL/GenBank/DDBJ whole genome shotgun (WGS) entry which is preliminary data.</text>
</comment>
<proteinExistence type="predicted"/>
<protein>
    <submittedName>
        <fullName evidence="1">Uncharacterized protein</fullName>
    </submittedName>
</protein>
<keyword evidence="2" id="KW-1185">Reference proteome</keyword>